<keyword evidence="2" id="KW-1185">Reference proteome</keyword>
<protein>
    <submittedName>
        <fullName evidence="1">Uncharacterized protein</fullName>
    </submittedName>
</protein>
<proteinExistence type="predicted"/>
<accession>A0A379AAM9</accession>
<evidence type="ECO:0000313" key="1">
    <source>
        <dbReference type="EMBL" id="SUB14964.1"/>
    </source>
</evidence>
<name>A0A379AAM9_ENTAG</name>
<reference evidence="1 2" key="1">
    <citation type="submission" date="2018-06" db="EMBL/GenBank/DDBJ databases">
        <authorList>
            <consortium name="Pathogen Informatics"/>
            <person name="Doyle S."/>
        </authorList>
    </citation>
    <scope>NUCLEOTIDE SEQUENCE [LARGE SCALE GENOMIC DNA]</scope>
    <source>
        <strain evidence="1 2">NCTC9381</strain>
    </source>
</reference>
<gene>
    <name evidence="1" type="ORF">NCTC9381_00827</name>
</gene>
<dbReference type="EMBL" id="UGSO01000001">
    <property type="protein sequence ID" value="SUB14964.1"/>
    <property type="molecule type" value="Genomic_DNA"/>
</dbReference>
<dbReference type="Proteomes" id="UP000254640">
    <property type="component" value="Unassembled WGS sequence"/>
</dbReference>
<dbReference type="AlphaFoldDB" id="A0A379AAM9"/>
<evidence type="ECO:0000313" key="2">
    <source>
        <dbReference type="Proteomes" id="UP000254640"/>
    </source>
</evidence>
<sequence>MPVDAIVLESVFENNKSFNEHDMFIKVGRTILIVEAKAAPRREPLTDPSRAFTRIRDDFKRKSGIQSGCDQALRLKKLILDNDVTTLYDKKGNELYTINKMDFDEIFCICVTKDEFGLLATDLSILLDKPDGTDYPWVVKITDLKFYFSCLRYVGQELGLFHELLKAEN</sequence>
<organism evidence="1 2">
    <name type="scientific">Enterobacter agglomerans</name>
    <name type="common">Erwinia herbicola</name>
    <name type="synonym">Pantoea agglomerans</name>
    <dbReference type="NCBI Taxonomy" id="549"/>
    <lineage>
        <taxon>Bacteria</taxon>
        <taxon>Pseudomonadati</taxon>
        <taxon>Pseudomonadota</taxon>
        <taxon>Gammaproteobacteria</taxon>
        <taxon>Enterobacterales</taxon>
        <taxon>Erwiniaceae</taxon>
        <taxon>Pantoea</taxon>
        <taxon>Pantoea agglomerans group</taxon>
    </lineage>
</organism>